<name>A0A8T1AVS1_9STRA</name>
<reference evidence="1" key="1">
    <citation type="submission" date="2018-10" db="EMBL/GenBank/DDBJ databases">
        <title>Effector identification in a new, highly contiguous assembly of the strawberry crown rot pathogen Phytophthora cactorum.</title>
        <authorList>
            <person name="Armitage A.D."/>
            <person name="Nellist C.F."/>
            <person name="Bates H."/>
            <person name="Vickerstaff R.J."/>
            <person name="Harrison R.J."/>
        </authorList>
    </citation>
    <scope>NUCLEOTIDE SEQUENCE</scope>
    <source>
        <strain evidence="1">4040</strain>
    </source>
</reference>
<proteinExistence type="predicted"/>
<gene>
    <name evidence="1" type="ORF">PC117_g24582</name>
</gene>
<organism evidence="1 2">
    <name type="scientific">Phytophthora cactorum</name>
    <dbReference type="NCBI Taxonomy" id="29920"/>
    <lineage>
        <taxon>Eukaryota</taxon>
        <taxon>Sar</taxon>
        <taxon>Stramenopiles</taxon>
        <taxon>Oomycota</taxon>
        <taxon>Peronosporomycetes</taxon>
        <taxon>Peronosporales</taxon>
        <taxon>Peronosporaceae</taxon>
        <taxon>Phytophthora</taxon>
    </lineage>
</organism>
<evidence type="ECO:0000313" key="2">
    <source>
        <dbReference type="Proteomes" id="UP000736787"/>
    </source>
</evidence>
<dbReference type="EMBL" id="RCMK01001683">
    <property type="protein sequence ID" value="KAG2889975.1"/>
    <property type="molecule type" value="Genomic_DNA"/>
</dbReference>
<comment type="caution">
    <text evidence="1">The sequence shown here is derived from an EMBL/GenBank/DDBJ whole genome shotgun (WGS) entry which is preliminary data.</text>
</comment>
<dbReference type="Proteomes" id="UP000736787">
    <property type="component" value="Unassembled WGS sequence"/>
</dbReference>
<evidence type="ECO:0000313" key="1">
    <source>
        <dbReference type="EMBL" id="KAG2889975.1"/>
    </source>
</evidence>
<dbReference type="AlphaFoldDB" id="A0A8T1AVS1"/>
<accession>A0A8T1AVS1</accession>
<sequence length="70" mass="7937">MDGDGIKRLGRERFVTAKPGDHDNFCEVPEEDYQNAEGAIPLQWRSLSRGGVYGLLLDKEDDEQKLSVRD</sequence>
<protein>
    <submittedName>
        <fullName evidence="1">Uncharacterized protein</fullName>
    </submittedName>
</protein>